<dbReference type="CDD" id="cd01949">
    <property type="entry name" value="GGDEF"/>
    <property type="match status" value="1"/>
</dbReference>
<keyword evidence="2" id="KW-0548">Nucleotidyltransferase</keyword>
<dbReference type="GO" id="GO:0052621">
    <property type="term" value="F:diguanylate cyclase activity"/>
    <property type="evidence" value="ECO:0007669"/>
    <property type="project" value="UniProtKB-EC"/>
</dbReference>
<dbReference type="GO" id="GO:0005886">
    <property type="term" value="C:plasma membrane"/>
    <property type="evidence" value="ECO:0007669"/>
    <property type="project" value="TreeGrafter"/>
</dbReference>
<protein>
    <submittedName>
        <fullName evidence="2">Diguanylate cyclase</fullName>
        <ecNumber evidence="2">2.7.7.65</ecNumber>
    </submittedName>
</protein>
<dbReference type="InterPro" id="IPR029787">
    <property type="entry name" value="Nucleotide_cyclase"/>
</dbReference>
<dbReference type="InterPro" id="IPR027417">
    <property type="entry name" value="P-loop_NTPase"/>
</dbReference>
<evidence type="ECO:0000313" key="2">
    <source>
        <dbReference type="EMBL" id="AMW32496.1"/>
    </source>
</evidence>
<dbReference type="KEGG" id="fia:NA23_03780"/>
<dbReference type="Proteomes" id="UP000093740">
    <property type="component" value="Chromosome"/>
</dbReference>
<proteinExistence type="predicted"/>
<name>A0AAI8CLL8_FERIS</name>
<dbReference type="SMART" id="SM00267">
    <property type="entry name" value="GGDEF"/>
    <property type="match status" value="1"/>
</dbReference>
<dbReference type="InterPro" id="IPR000160">
    <property type="entry name" value="GGDEF_dom"/>
</dbReference>
<dbReference type="InterPro" id="IPR043128">
    <property type="entry name" value="Rev_trsase/Diguanyl_cyclase"/>
</dbReference>
<dbReference type="FunFam" id="3.30.70.270:FF:000001">
    <property type="entry name" value="Diguanylate cyclase domain protein"/>
    <property type="match status" value="1"/>
</dbReference>
<dbReference type="RefSeq" id="WP_033191043.1">
    <property type="nucleotide sequence ID" value="NZ_CP014334.2"/>
</dbReference>
<dbReference type="EMBL" id="CP014334">
    <property type="protein sequence ID" value="AMW32496.1"/>
    <property type="molecule type" value="Genomic_DNA"/>
</dbReference>
<evidence type="ECO:0000259" key="1">
    <source>
        <dbReference type="PROSITE" id="PS50887"/>
    </source>
</evidence>
<accession>A0AAI8CLL8</accession>
<dbReference type="PROSITE" id="PS50887">
    <property type="entry name" value="GGDEF"/>
    <property type="match status" value="1"/>
</dbReference>
<dbReference type="GO" id="GO:1902201">
    <property type="term" value="P:negative regulation of bacterial-type flagellum-dependent cell motility"/>
    <property type="evidence" value="ECO:0007669"/>
    <property type="project" value="TreeGrafter"/>
</dbReference>
<keyword evidence="2" id="KW-0808">Transferase</keyword>
<dbReference type="Gene3D" id="3.30.70.270">
    <property type="match status" value="1"/>
</dbReference>
<evidence type="ECO:0000313" key="3">
    <source>
        <dbReference type="Proteomes" id="UP000093740"/>
    </source>
</evidence>
<dbReference type="SUPFAM" id="SSF55073">
    <property type="entry name" value="Nucleotide cyclase"/>
    <property type="match status" value="1"/>
</dbReference>
<keyword evidence="3" id="KW-1185">Reference proteome</keyword>
<gene>
    <name evidence="2" type="ORF">NA23_03780</name>
</gene>
<dbReference type="EC" id="2.7.7.65" evidence="2"/>
<dbReference type="SUPFAM" id="SSF52540">
    <property type="entry name" value="P-loop containing nucleoside triphosphate hydrolases"/>
    <property type="match status" value="1"/>
</dbReference>
<feature type="domain" description="GGDEF" evidence="1">
    <location>
        <begin position="1178"/>
        <end position="1308"/>
    </location>
</feature>
<dbReference type="PANTHER" id="PTHR45138:SF9">
    <property type="entry name" value="DIGUANYLATE CYCLASE DGCM-RELATED"/>
    <property type="match status" value="1"/>
</dbReference>
<dbReference type="PANTHER" id="PTHR45138">
    <property type="entry name" value="REGULATORY COMPONENTS OF SENSORY TRANSDUCTION SYSTEM"/>
    <property type="match status" value="1"/>
</dbReference>
<sequence length="1316" mass="152248">MEILEYLGDTYWSSDYLVEINGYKKIAKFVDKKLIHNRAEVILRSDLARSISGILVPEDFYFEERERDIFVYDISSYKTINQITQEHVQIIVPQLFSILKTVLHIPKLYIPYIGLDDIIVADDEVRIFLPLIQSLESVHQMSKRWKIFIAPEFYKGESSDKSTIYVFGKLIYELINNSEVKKVVEPMIVEDVSKREFTEEIPFHNVLPSKKILTVRRIVRDEEKELIDFISNPGKKENFIGVIGPQRVGKTTTIENLQNYFRQSGIPFLHVMNASDLIAQTLQISSERIPDSLLTRLTYCLENVCSIDTISVDVVEALSYLDKVIIFVDDYHEASELLRAFLRRIATLETSGKIKILAFSVEDSEDFEVRFELKPFTKDMIRRLLNESFSKVENEDILVDWLYGASGGLPGLIVENLRYLYENEILTKVQDQFVCDVERLVELNIETAFVDRIRKYEHASTKYLAILGQKFTLDEVKHLEEFLGIEISLQELFEDGILYREYSKIRFTLRHYWQIMHEAIPVDERLELHKRLAAITNDFEKKAWHLELSGNKISAAVAYLKYANEMLNYYASPSVIHSILQKAKRLINSRKSYAFLKLTLELFERTEDKTYAEDIEIPDKNIYTYLKARYYYLLYDYDQAIEILKNSKIDLGPFGNLRREFLLMSSEVAQSSKRNEYYERVKQILENLDETNPVHVRLIVDIYIFISFIARSNSSRVIEYLRKAEKLALDYNIAHKLPSIYNNLALGVTNTTISMEYLQRAVEVAERIGLPARSYLARLNMLSHALYAGRIKDFLVGMAELMPKLEMLGLRDEIIFANTIEAFYHSYNFELENALEHLESVGKRFGVDMSADVFSAYFLSRNLDKAKEIIPKVLESEQFGEDTKEIIRVISSLESGEFPEKWKRYRDSGGKYFREEMAAVLGEELAKSVPDAFKEELEYLETNYVLDGSLLSLAMVYEGYGHYYKVLGNEYKSRSYYSKALTLYKDIGMENAAKSLSRIYNIESEESEKRVFSKQLIALSYDLLSSLKAIDPKTEPERLLNFFSAKILSVIPARTILLKVYDSVLDKAFETAIGVSEGEKPSKETFSTIPLEIYLVDNVDQSASYELWLSNPKARFSEDYKKELLPILQLLEYSFIAVMKGTLTWLRSLIDPLTKLYTRYHFSELLEHHFNKAVSENGELCVVMCDIDNFKNINDTYGHLTGDEVLKEVARILRDNVRSTDVVARFGGEEFVLLFPSTGREEALIVVERLRRLTRDITKFPFKITLSYGVAVYPLCKVNNPEELIQKADVALYHAKNTGKDKIVLYSEGMTGGLHA</sequence>
<organism evidence="2 3">
    <name type="scientific">Fervidobacterium islandicum</name>
    <dbReference type="NCBI Taxonomy" id="2423"/>
    <lineage>
        <taxon>Bacteria</taxon>
        <taxon>Thermotogati</taxon>
        <taxon>Thermotogota</taxon>
        <taxon>Thermotogae</taxon>
        <taxon>Thermotogales</taxon>
        <taxon>Fervidobacteriaceae</taxon>
        <taxon>Fervidobacterium</taxon>
    </lineage>
</organism>
<dbReference type="NCBIfam" id="TIGR00254">
    <property type="entry name" value="GGDEF"/>
    <property type="match status" value="1"/>
</dbReference>
<dbReference type="GO" id="GO:0043709">
    <property type="term" value="P:cell adhesion involved in single-species biofilm formation"/>
    <property type="evidence" value="ECO:0007669"/>
    <property type="project" value="TreeGrafter"/>
</dbReference>
<dbReference type="InterPro" id="IPR050469">
    <property type="entry name" value="Diguanylate_Cyclase"/>
</dbReference>
<reference evidence="2 3" key="1">
    <citation type="journal article" date="2015" name="Stand. Genomic Sci.">
        <title>Genome sequence of a native-feather degrading extremely thermophilic Eubacterium, Fervidobacterium islandicum AW-1.</title>
        <authorList>
            <person name="Lee Y.J."/>
            <person name="Jeong H."/>
            <person name="Park G.S."/>
            <person name="Kwak Y."/>
            <person name="Lee S.J."/>
            <person name="Lee S.J."/>
            <person name="Park M.K."/>
            <person name="Kim J.Y."/>
            <person name="Kang H.K."/>
            <person name="Shin J.H."/>
            <person name="Lee D.W."/>
        </authorList>
    </citation>
    <scope>NUCLEOTIDE SEQUENCE [LARGE SCALE GENOMIC DNA]</scope>
    <source>
        <strain evidence="2 3">AW-1</strain>
    </source>
</reference>
<dbReference type="Pfam" id="PF00990">
    <property type="entry name" value="GGDEF"/>
    <property type="match status" value="1"/>
</dbReference>